<evidence type="ECO:0000313" key="4">
    <source>
        <dbReference type="Proteomes" id="UP000007259"/>
    </source>
</evidence>
<protein>
    <recommendedName>
        <fullName evidence="2">CULT domain-containing protein</fullName>
    </recommendedName>
</protein>
<feature type="domain" description="CULT" evidence="2">
    <location>
        <begin position="23"/>
        <end position="221"/>
    </location>
</feature>
<gene>
    <name evidence="3" type="ORF">LMXM_09_0570</name>
</gene>
<dbReference type="EMBL" id="FR799562">
    <property type="protein sequence ID" value="CBZ24213.1"/>
    <property type="molecule type" value="Genomic_DNA"/>
</dbReference>
<keyword evidence="4" id="KW-1185">Reference proteome</keyword>
<evidence type="ECO:0000259" key="2">
    <source>
        <dbReference type="PROSITE" id="PS51788"/>
    </source>
</evidence>
<dbReference type="Proteomes" id="UP000007259">
    <property type="component" value="Chromosome 9"/>
</dbReference>
<dbReference type="RefSeq" id="XP_003872739.1">
    <property type="nucleotide sequence ID" value="XM_003872690.1"/>
</dbReference>
<dbReference type="PROSITE" id="PS51788">
    <property type="entry name" value="CULT"/>
    <property type="match status" value="1"/>
</dbReference>
<dbReference type="PhylomeDB" id="E9AMQ8"/>
<dbReference type="InterPro" id="IPR034750">
    <property type="entry name" value="CULT"/>
</dbReference>
<evidence type="ECO:0000313" key="3">
    <source>
        <dbReference type="EMBL" id="CBZ24213.1"/>
    </source>
</evidence>
<feature type="compositionally biased region" description="Low complexity" evidence="1">
    <location>
        <begin position="250"/>
        <end position="268"/>
    </location>
</feature>
<dbReference type="OrthoDB" id="267517at2759"/>
<reference evidence="3 4" key="1">
    <citation type="journal article" date="2011" name="Genome Res.">
        <title>Chromosome and gene copy number variation allow major structural change between species and strains of Leishmania.</title>
        <authorList>
            <person name="Rogers M.B."/>
            <person name="Hilley J.D."/>
            <person name="Dickens N.J."/>
            <person name="Wilkes J."/>
            <person name="Bates P.A."/>
            <person name="Depledge D.P."/>
            <person name="Harris D."/>
            <person name="Her Y."/>
            <person name="Herzyk P."/>
            <person name="Imamura H."/>
            <person name="Otto T.D."/>
            <person name="Sanders M."/>
            <person name="Seeger K."/>
            <person name="Dujardin J.C."/>
            <person name="Berriman M."/>
            <person name="Smith D.F."/>
            <person name="Hertz-Fowler C."/>
            <person name="Mottram J.C."/>
        </authorList>
    </citation>
    <scope>NUCLEOTIDE SEQUENCE [LARGE SCALE GENOMIC DNA]</scope>
    <source>
        <strain evidence="3 4">MHOM/GT/2001/U1103</strain>
    </source>
</reference>
<dbReference type="Gene3D" id="2.170.150.20">
    <property type="entry name" value="Peptide methionine sulfoxide reductase"/>
    <property type="match status" value="1"/>
</dbReference>
<feature type="region of interest" description="Disordered" evidence="1">
    <location>
        <begin position="216"/>
        <end position="345"/>
    </location>
</feature>
<dbReference type="KEGG" id="lmi:LMXM_09_0570"/>
<organism evidence="3 4">
    <name type="scientific">Leishmania mexicana (strain MHOM/GT/2001/U1103)</name>
    <dbReference type="NCBI Taxonomy" id="929439"/>
    <lineage>
        <taxon>Eukaryota</taxon>
        <taxon>Discoba</taxon>
        <taxon>Euglenozoa</taxon>
        <taxon>Kinetoplastea</taxon>
        <taxon>Metakinetoplastina</taxon>
        <taxon>Trypanosomatida</taxon>
        <taxon>Trypanosomatidae</taxon>
        <taxon>Leishmaniinae</taxon>
        <taxon>Leishmania</taxon>
    </lineage>
</organism>
<accession>E9AMQ8</accession>
<feature type="region of interest" description="Disordered" evidence="1">
    <location>
        <begin position="475"/>
        <end position="494"/>
    </location>
</feature>
<dbReference type="GeneID" id="13454614"/>
<feature type="compositionally biased region" description="Basic and acidic residues" evidence="1">
    <location>
        <begin position="238"/>
        <end position="249"/>
    </location>
</feature>
<dbReference type="VEuPathDB" id="TriTrypDB:LmxM.09.0570"/>
<evidence type="ECO:0000256" key="1">
    <source>
        <dbReference type="SAM" id="MobiDB-lite"/>
    </source>
</evidence>
<dbReference type="OMA" id="GYAWCFC"/>
<feature type="region of interest" description="Disordered" evidence="1">
    <location>
        <begin position="97"/>
        <end position="120"/>
    </location>
</feature>
<sequence length="494" mass="52298">MSASPSSPSTAIPPASASPQDTVEVLLCDTCRCPIGLLWDVLPAEAAVPVWREQVYTYELDLFANGSPPIQAYSATNPSARRFDLLRLAPHVTLHRVSTPSGEPAPSGADASRSCNAGTSTTAAAPLDAQKCEGPVQVEEVSTAHAQPAEATGTRGAASTTLHAPSFVECNTTIYSTEHSFFAGYAWCFCKCSNCGAFLGWGFSAVERLRAARRLHRGSKSGGVSETSDGGQARKKGARQEEEVRRAETDIAAAAAADDSQPAESSSPPGAPSAPRDQRQQRSPGEGEGCRSGAHASDLAPPDDSDDSSDKDTSMTTTSDSNDGDDTNAIGGGGGARSGGKEHTNTGVTPDFIGIIITHCTGDPDYPIASLMRDVEWRAARQRRRKRVEALTRRLSLLLPAMRDSYRAHEIYHDYHAMEQLLYVAPLLPLQETSDGFSTAVAALLSDVDEDGVPIRMHATVEEARIAVARQMDSDDCSGVSGHSSSGHEENNLS</sequence>
<feature type="region of interest" description="Disordered" evidence="1">
    <location>
        <begin position="138"/>
        <end position="157"/>
    </location>
</feature>
<proteinExistence type="predicted"/>
<dbReference type="AlphaFoldDB" id="E9AMQ8"/>
<name>E9AMQ8_LEIMU</name>